<name>A7RKT1_NEMVE</name>
<dbReference type="EMBL" id="DS469516">
    <property type="protein sequence ID" value="EDO48043.1"/>
    <property type="molecule type" value="Genomic_DNA"/>
</dbReference>
<reference evidence="8 9" key="1">
    <citation type="journal article" date="2007" name="Science">
        <title>Sea anemone genome reveals ancestral eumetazoan gene repertoire and genomic organization.</title>
        <authorList>
            <person name="Putnam N.H."/>
            <person name="Srivastava M."/>
            <person name="Hellsten U."/>
            <person name="Dirks B."/>
            <person name="Chapman J."/>
            <person name="Salamov A."/>
            <person name="Terry A."/>
            <person name="Shapiro H."/>
            <person name="Lindquist E."/>
            <person name="Kapitonov V.V."/>
            <person name="Jurka J."/>
            <person name="Genikhovich G."/>
            <person name="Grigoriev I.V."/>
            <person name="Lucas S.M."/>
            <person name="Steele R.E."/>
            <person name="Finnerty J.R."/>
            <person name="Technau U."/>
            <person name="Martindale M.Q."/>
            <person name="Rokhsar D.S."/>
        </authorList>
    </citation>
    <scope>NUCLEOTIDE SEQUENCE [LARGE SCALE GENOMIC DNA]</scope>
    <source>
        <strain evidence="9">CH2 X CH6</strain>
    </source>
</reference>
<dbReference type="InParanoid" id="A7RKT1"/>
<evidence type="ECO:0000256" key="6">
    <source>
        <dbReference type="SAM" id="Phobius"/>
    </source>
</evidence>
<dbReference type="PhylomeDB" id="A7RKT1"/>
<keyword evidence="2" id="KW-1003">Cell membrane</keyword>
<evidence type="ECO:0000256" key="5">
    <source>
        <dbReference type="ARBA" id="ARBA00023136"/>
    </source>
</evidence>
<dbReference type="CDD" id="cd00637">
    <property type="entry name" value="7tm_classA_rhodopsin-like"/>
    <property type="match status" value="1"/>
</dbReference>
<dbReference type="AlphaFoldDB" id="A7RKT1"/>
<dbReference type="PANTHER" id="PTHR22750">
    <property type="entry name" value="G-PROTEIN COUPLED RECEPTOR"/>
    <property type="match status" value="1"/>
</dbReference>
<comment type="subcellular location">
    <subcellularLocation>
        <location evidence="1">Cell membrane</location>
        <topology evidence="1">Multi-pass membrane protein</topology>
    </subcellularLocation>
</comment>
<evidence type="ECO:0000313" key="9">
    <source>
        <dbReference type="Proteomes" id="UP000001593"/>
    </source>
</evidence>
<dbReference type="PROSITE" id="PS50262">
    <property type="entry name" value="G_PROTEIN_RECEP_F1_2"/>
    <property type="match status" value="1"/>
</dbReference>
<feature type="domain" description="G-protein coupled receptors family 1 profile" evidence="7">
    <location>
        <begin position="10"/>
        <end position="126"/>
    </location>
</feature>
<dbReference type="InterPro" id="IPR000276">
    <property type="entry name" value="GPCR_Rhodpsn"/>
</dbReference>
<keyword evidence="9" id="KW-1185">Reference proteome</keyword>
<keyword evidence="3 6" id="KW-0812">Transmembrane</keyword>
<accession>A7RKT1</accession>
<sequence length="126" mass="13548">VTLAGPTIVGNALIITAILKTTSLRTPGFILLTGLAVSDLGIGILGLLIQGILDCMDHNSRLVENVMYTIQVYFAGVSQLTLLAVSGDRVFALTFHLRYVSMVTSTRATVVLFSVWVVAALHCWMP</sequence>
<evidence type="ECO:0000259" key="7">
    <source>
        <dbReference type="PROSITE" id="PS50262"/>
    </source>
</evidence>
<organism evidence="8 9">
    <name type="scientific">Nematostella vectensis</name>
    <name type="common">Starlet sea anemone</name>
    <dbReference type="NCBI Taxonomy" id="45351"/>
    <lineage>
        <taxon>Eukaryota</taxon>
        <taxon>Metazoa</taxon>
        <taxon>Cnidaria</taxon>
        <taxon>Anthozoa</taxon>
        <taxon>Hexacorallia</taxon>
        <taxon>Actiniaria</taxon>
        <taxon>Edwardsiidae</taxon>
        <taxon>Nematostella</taxon>
    </lineage>
</organism>
<evidence type="ECO:0000256" key="1">
    <source>
        <dbReference type="ARBA" id="ARBA00004651"/>
    </source>
</evidence>
<keyword evidence="5 6" id="KW-0472">Membrane</keyword>
<feature type="transmembrane region" description="Helical" evidence="6">
    <location>
        <begin position="29"/>
        <end position="53"/>
    </location>
</feature>
<feature type="non-terminal residue" evidence="8">
    <location>
        <position position="126"/>
    </location>
</feature>
<dbReference type="Proteomes" id="UP000001593">
    <property type="component" value="Unassembled WGS sequence"/>
</dbReference>
<protein>
    <recommendedName>
        <fullName evidence="7">G-protein coupled receptors family 1 profile domain-containing protein</fullName>
    </recommendedName>
</protein>
<gene>
    <name evidence="8" type="ORF">NEMVEDRAFT_v1g85129</name>
</gene>
<dbReference type="Pfam" id="PF00001">
    <property type="entry name" value="7tm_1"/>
    <property type="match status" value="1"/>
</dbReference>
<feature type="non-terminal residue" evidence="8">
    <location>
        <position position="1"/>
    </location>
</feature>
<evidence type="ECO:0000256" key="2">
    <source>
        <dbReference type="ARBA" id="ARBA00022475"/>
    </source>
</evidence>
<dbReference type="SUPFAM" id="SSF81321">
    <property type="entry name" value="Family A G protein-coupled receptor-like"/>
    <property type="match status" value="1"/>
</dbReference>
<evidence type="ECO:0000313" key="8">
    <source>
        <dbReference type="EMBL" id="EDO48043.1"/>
    </source>
</evidence>
<keyword evidence="4 6" id="KW-1133">Transmembrane helix</keyword>
<dbReference type="Gene3D" id="1.20.1070.10">
    <property type="entry name" value="Rhodopsin 7-helix transmembrane proteins"/>
    <property type="match status" value="1"/>
</dbReference>
<dbReference type="HOGENOM" id="CLU_1987185_0_0_1"/>
<dbReference type="InterPro" id="IPR017452">
    <property type="entry name" value="GPCR_Rhodpsn_7TM"/>
</dbReference>
<dbReference type="GO" id="GO:0005886">
    <property type="term" value="C:plasma membrane"/>
    <property type="evidence" value="ECO:0007669"/>
    <property type="project" value="UniProtKB-SubCell"/>
</dbReference>
<evidence type="ECO:0000256" key="3">
    <source>
        <dbReference type="ARBA" id="ARBA00022692"/>
    </source>
</evidence>
<evidence type="ECO:0000256" key="4">
    <source>
        <dbReference type="ARBA" id="ARBA00022989"/>
    </source>
</evidence>
<feature type="transmembrane region" description="Helical" evidence="6">
    <location>
        <begin position="65"/>
        <end position="85"/>
    </location>
</feature>
<dbReference type="GO" id="GO:0004930">
    <property type="term" value="F:G protein-coupled receptor activity"/>
    <property type="evidence" value="ECO:0007669"/>
    <property type="project" value="InterPro"/>
</dbReference>
<feature type="transmembrane region" description="Helical" evidence="6">
    <location>
        <begin position="105"/>
        <end position="125"/>
    </location>
</feature>
<proteinExistence type="predicted"/>